<sequence>MKVPDLRARLLFVFAMLVIFRFLAQVPVPGVEREALADFFRQNDLFGFLDVFSGGALRSLSVVALGVFPYITSSIIMQLMVPVFPQLKELSREGEAGRQKINQITHYLMVPIAALQGFGQLTLLQRGGAISGVGTSGSELLPTIAIILSLVAGSVFLVWIGELITEKGIGNGISMIIFAGIVATFPQMIGQGFLERDNIFGLGILVIIGVLMVALIVMFTEAERRIPVQYGRAIFRGGRMYRQGGSTHLPIKVNSAGMIPLIFAFSIMIFPGVVASYFIDPASTSIISRGALFVQGLFDPTKFFYYFFSFILVVAFTFFYAIIVFRQQNLAESLQRNGGFIPGIRPGHSTEEYLNRIIVRVTWGGALFLGLVAVIPFIVTILTDIRALQLPSISLLIMVGVALDTMRQLEAQLLMRNYEGFIR</sequence>
<feature type="transmembrane region" description="Helical" evidence="12">
    <location>
        <begin position="388"/>
        <end position="406"/>
    </location>
</feature>
<keyword evidence="4 12" id="KW-0812">Transmembrane</keyword>
<evidence type="ECO:0000256" key="7">
    <source>
        <dbReference type="ARBA" id="ARBA00023010"/>
    </source>
</evidence>
<dbReference type="PROSITE" id="PS00755">
    <property type="entry name" value="SECY_1"/>
    <property type="match status" value="1"/>
</dbReference>
<feature type="transmembrane region" description="Helical" evidence="12">
    <location>
        <begin position="173"/>
        <end position="193"/>
    </location>
</feature>
<feature type="transmembrane region" description="Helical" evidence="12">
    <location>
        <begin position="62"/>
        <end position="84"/>
    </location>
</feature>
<evidence type="ECO:0000313" key="13">
    <source>
        <dbReference type="EMBL" id="CAI8054643.1"/>
    </source>
</evidence>
<dbReference type="PIRSF" id="PIRSF004557">
    <property type="entry name" value="SecY"/>
    <property type="match status" value="1"/>
</dbReference>
<dbReference type="Pfam" id="PF00344">
    <property type="entry name" value="SecY"/>
    <property type="match status" value="1"/>
</dbReference>
<evidence type="ECO:0000256" key="2">
    <source>
        <dbReference type="ARBA" id="ARBA00005751"/>
    </source>
</evidence>
<dbReference type="InterPro" id="IPR026593">
    <property type="entry name" value="SecY"/>
</dbReference>
<comment type="function">
    <text evidence="10">The central subunit of the protein translocation channel SecYE. Consists of two halves formed by TMs 1-5 and 6-10. These two domains form a lateral gate at the front which open onto the bilayer between TMs 2 and 7, and are clamped together by SecE at the back. The channel is closed by both a pore ring composed of hydrophobic SecY resides and a short helix (helix 2A) on the extracellular side of the membrane which forms a plug.</text>
</comment>
<feature type="transmembrane region" description="Helical" evidence="12">
    <location>
        <begin position="303"/>
        <end position="325"/>
    </location>
</feature>
<reference evidence="13" key="1">
    <citation type="submission" date="2023-03" db="EMBL/GenBank/DDBJ databases">
        <authorList>
            <person name="Steffen K."/>
            <person name="Cardenas P."/>
        </authorList>
    </citation>
    <scope>NUCLEOTIDE SEQUENCE</scope>
</reference>
<gene>
    <name evidence="13" type="ORF">GBAR_LOCUS29808</name>
</gene>
<organism evidence="13 14">
    <name type="scientific">Geodia barretti</name>
    <name type="common">Barrett's horny sponge</name>
    <dbReference type="NCBI Taxonomy" id="519541"/>
    <lineage>
        <taxon>Eukaryota</taxon>
        <taxon>Metazoa</taxon>
        <taxon>Porifera</taxon>
        <taxon>Demospongiae</taxon>
        <taxon>Heteroscleromorpha</taxon>
        <taxon>Tetractinellida</taxon>
        <taxon>Astrophorina</taxon>
        <taxon>Geodiidae</taxon>
        <taxon>Geodia</taxon>
    </lineage>
</organism>
<feature type="transmembrane region" description="Helical" evidence="12">
    <location>
        <begin position="199"/>
        <end position="219"/>
    </location>
</feature>
<dbReference type="InterPro" id="IPR002208">
    <property type="entry name" value="SecY/SEC61-alpha"/>
</dbReference>
<evidence type="ECO:0000256" key="10">
    <source>
        <dbReference type="ARBA" id="ARBA00055151"/>
    </source>
</evidence>
<evidence type="ECO:0000313" key="14">
    <source>
        <dbReference type="Proteomes" id="UP001174909"/>
    </source>
</evidence>
<dbReference type="InterPro" id="IPR023201">
    <property type="entry name" value="SecY_dom_sf"/>
</dbReference>
<evidence type="ECO:0000256" key="1">
    <source>
        <dbReference type="ARBA" id="ARBA00004141"/>
    </source>
</evidence>
<dbReference type="PANTHER" id="PTHR10906">
    <property type="entry name" value="SECY/SEC61-ALPHA FAMILY MEMBER"/>
    <property type="match status" value="1"/>
</dbReference>
<dbReference type="SUPFAM" id="SSF103491">
    <property type="entry name" value="Preprotein translocase SecY subunit"/>
    <property type="match status" value="1"/>
</dbReference>
<dbReference type="EMBL" id="CASHTH010004203">
    <property type="protein sequence ID" value="CAI8054643.1"/>
    <property type="molecule type" value="Genomic_DNA"/>
</dbReference>
<evidence type="ECO:0000256" key="4">
    <source>
        <dbReference type="ARBA" id="ARBA00022692"/>
    </source>
</evidence>
<evidence type="ECO:0000256" key="6">
    <source>
        <dbReference type="ARBA" id="ARBA00022989"/>
    </source>
</evidence>
<dbReference type="GO" id="GO:0015031">
    <property type="term" value="P:protein transport"/>
    <property type="evidence" value="ECO:0007669"/>
    <property type="project" value="UniProtKB-KW"/>
</dbReference>
<dbReference type="Proteomes" id="UP001174909">
    <property type="component" value="Unassembled WGS sequence"/>
</dbReference>
<dbReference type="NCBIfam" id="TIGR00967">
    <property type="entry name" value="3a0501s007"/>
    <property type="match status" value="1"/>
</dbReference>
<dbReference type="GO" id="GO:0016020">
    <property type="term" value="C:membrane"/>
    <property type="evidence" value="ECO:0007669"/>
    <property type="project" value="UniProtKB-SubCell"/>
</dbReference>
<proteinExistence type="inferred from homology"/>
<name>A0AA35TUD4_GEOBA</name>
<dbReference type="InterPro" id="IPR030659">
    <property type="entry name" value="SecY_CS"/>
</dbReference>
<keyword evidence="5" id="KW-0653">Protein transport</keyword>
<feature type="transmembrane region" description="Helical" evidence="12">
    <location>
        <begin position="143"/>
        <end position="161"/>
    </location>
</feature>
<evidence type="ECO:0000256" key="5">
    <source>
        <dbReference type="ARBA" id="ARBA00022927"/>
    </source>
</evidence>
<evidence type="ECO:0000256" key="8">
    <source>
        <dbReference type="ARBA" id="ARBA00023136"/>
    </source>
</evidence>
<keyword evidence="7" id="KW-0811">Translocation</keyword>
<keyword evidence="6 12" id="KW-1133">Transmembrane helix</keyword>
<keyword evidence="14" id="KW-1185">Reference proteome</keyword>
<keyword evidence="8 12" id="KW-0472">Membrane</keyword>
<feature type="transmembrane region" description="Helical" evidence="12">
    <location>
        <begin position="361"/>
        <end position="382"/>
    </location>
</feature>
<dbReference type="FunFam" id="1.10.3370.10:FF:000001">
    <property type="entry name" value="Preprotein translocase subunit SecY"/>
    <property type="match status" value="1"/>
</dbReference>
<keyword evidence="3" id="KW-0813">Transport</keyword>
<comment type="similarity">
    <text evidence="2 11">Belongs to the SecY/SEC61-alpha family.</text>
</comment>
<evidence type="ECO:0000256" key="9">
    <source>
        <dbReference type="ARBA" id="ARBA00039733"/>
    </source>
</evidence>
<accession>A0AA35TUD4</accession>
<feature type="transmembrane region" description="Helical" evidence="12">
    <location>
        <begin position="104"/>
        <end position="123"/>
    </location>
</feature>
<evidence type="ECO:0000256" key="12">
    <source>
        <dbReference type="SAM" id="Phobius"/>
    </source>
</evidence>
<dbReference type="AlphaFoldDB" id="A0AA35TUD4"/>
<dbReference type="HAMAP" id="MF_01465">
    <property type="entry name" value="SecY"/>
    <property type="match status" value="1"/>
</dbReference>
<feature type="transmembrane region" description="Helical" evidence="12">
    <location>
        <begin position="258"/>
        <end position="279"/>
    </location>
</feature>
<comment type="subcellular location">
    <subcellularLocation>
        <location evidence="1">Membrane</location>
        <topology evidence="1">Multi-pass membrane protein</topology>
    </subcellularLocation>
</comment>
<evidence type="ECO:0000256" key="11">
    <source>
        <dbReference type="RuleBase" id="RU004349"/>
    </source>
</evidence>
<dbReference type="Gene3D" id="1.10.3370.10">
    <property type="entry name" value="SecY subunit domain"/>
    <property type="match status" value="1"/>
</dbReference>
<dbReference type="PRINTS" id="PR00303">
    <property type="entry name" value="SECYTRNLCASE"/>
</dbReference>
<evidence type="ECO:0000256" key="3">
    <source>
        <dbReference type="ARBA" id="ARBA00022448"/>
    </source>
</evidence>
<protein>
    <recommendedName>
        <fullName evidence="9">Protein translocase subunit SecY</fullName>
    </recommendedName>
</protein>
<comment type="caution">
    <text evidence="13">The sequence shown here is derived from an EMBL/GenBank/DDBJ whole genome shotgun (WGS) entry which is preliminary data.</text>
</comment>